<dbReference type="GO" id="GO:0000272">
    <property type="term" value="P:polysaccharide catabolic process"/>
    <property type="evidence" value="ECO:0007669"/>
    <property type="project" value="InterPro"/>
</dbReference>
<dbReference type="Proteomes" id="UP000326837">
    <property type="component" value="Chromosome"/>
</dbReference>
<dbReference type="KEGG" id="lpav:PLANPX_0094"/>
<dbReference type="EMBL" id="AP021861">
    <property type="protein sequence ID" value="BBO30482.1"/>
    <property type="molecule type" value="Genomic_DNA"/>
</dbReference>
<evidence type="ECO:0000259" key="2">
    <source>
        <dbReference type="Pfam" id="PF07589"/>
    </source>
</evidence>
<dbReference type="GO" id="GO:0004553">
    <property type="term" value="F:hydrolase activity, hydrolyzing O-glycosyl compounds"/>
    <property type="evidence" value="ECO:0007669"/>
    <property type="project" value="InterPro"/>
</dbReference>
<accession>A0A5K7X3T0</accession>
<feature type="domain" description="Ice-binding protein C-terminal" evidence="2">
    <location>
        <begin position="796"/>
        <end position="819"/>
    </location>
</feature>
<dbReference type="SUPFAM" id="SSF63446">
    <property type="entry name" value="Type I dockerin domain"/>
    <property type="match status" value="1"/>
</dbReference>
<dbReference type="Pfam" id="PF07589">
    <property type="entry name" value="PEP-CTERM"/>
    <property type="match status" value="1"/>
</dbReference>
<reference evidence="4" key="1">
    <citation type="submission" date="2019-10" db="EMBL/GenBank/DDBJ databases">
        <title>Lacipirellula parvula gen. nov., sp. nov., representing a lineage of planctomycetes widespread in freshwater anoxic habitats, and description of the family Lacipirellulaceae.</title>
        <authorList>
            <person name="Dedysh S.N."/>
            <person name="Kulichevskaya I.S."/>
            <person name="Beletsky A.V."/>
            <person name="Rakitin A.L."/>
            <person name="Mardanov A.V."/>
            <person name="Ivanova A.A."/>
            <person name="Saltykova V.X."/>
            <person name="Rijpstra W.I.C."/>
            <person name="Sinninghe Damste J.S."/>
            <person name="Ravin N.V."/>
        </authorList>
    </citation>
    <scope>NUCLEOTIDE SEQUENCE [LARGE SCALE GENOMIC DNA]</scope>
    <source>
        <strain evidence="4">PX69</strain>
    </source>
</reference>
<dbReference type="InterPro" id="IPR018247">
    <property type="entry name" value="EF_Hand_1_Ca_BS"/>
</dbReference>
<protein>
    <recommendedName>
        <fullName evidence="2">Ice-binding protein C-terminal domain-containing protein</fullName>
    </recommendedName>
</protein>
<dbReference type="InterPro" id="IPR013424">
    <property type="entry name" value="Ice-binding_C"/>
</dbReference>
<dbReference type="Gene3D" id="1.10.1330.10">
    <property type="entry name" value="Dockerin domain"/>
    <property type="match status" value="1"/>
</dbReference>
<feature type="signal peptide" evidence="1">
    <location>
        <begin position="1"/>
        <end position="28"/>
    </location>
</feature>
<gene>
    <name evidence="3" type="ORF">PLANPX_0094</name>
</gene>
<feature type="chain" id="PRO_5024853235" description="Ice-binding protein C-terminal domain-containing protein" evidence="1">
    <location>
        <begin position="29"/>
        <end position="821"/>
    </location>
</feature>
<proteinExistence type="predicted"/>
<keyword evidence="1" id="KW-0732">Signal</keyword>
<dbReference type="Pfam" id="PF00404">
    <property type="entry name" value="Dockerin_1"/>
    <property type="match status" value="1"/>
</dbReference>
<name>A0A5K7X3T0_9BACT</name>
<evidence type="ECO:0000256" key="1">
    <source>
        <dbReference type="SAM" id="SignalP"/>
    </source>
</evidence>
<organism evidence="3 4">
    <name type="scientific">Lacipirellula parvula</name>
    <dbReference type="NCBI Taxonomy" id="2650471"/>
    <lineage>
        <taxon>Bacteria</taxon>
        <taxon>Pseudomonadati</taxon>
        <taxon>Planctomycetota</taxon>
        <taxon>Planctomycetia</taxon>
        <taxon>Pirellulales</taxon>
        <taxon>Lacipirellulaceae</taxon>
        <taxon>Lacipirellula</taxon>
    </lineage>
</organism>
<dbReference type="InterPro" id="IPR002105">
    <property type="entry name" value="Dockerin_1_rpt"/>
</dbReference>
<dbReference type="PROSITE" id="PS00018">
    <property type="entry name" value="EF_HAND_1"/>
    <property type="match status" value="2"/>
</dbReference>
<evidence type="ECO:0000313" key="3">
    <source>
        <dbReference type="EMBL" id="BBO30482.1"/>
    </source>
</evidence>
<dbReference type="AlphaFoldDB" id="A0A5K7X3T0"/>
<dbReference type="NCBIfam" id="TIGR02595">
    <property type="entry name" value="PEP_CTERM"/>
    <property type="match status" value="1"/>
</dbReference>
<keyword evidence="4" id="KW-1185">Reference proteome</keyword>
<sequence>MKKNIWRRRLAAAMAGGAVVSVASMAQAIEMANVTADGAGTSNPVAVSIASGQGTPNFFIESGAVTGQYPIRIGASATDDYTSGVLLTSVRENGGRSDGLGIPFWPISSITTTPIQGAAAPDGKLALVVDARVGSATVPANGNLAAAYFPFSEGWIGGTTRSTANGGNPNDQSVVHGVNLIDLQVGFNSVASGIHRVKIPTVTDSRQQGLLFTNHAKNEDNYSAVAPDPTGDGWIVATTHGGNALGFEPDPYTFVYLPYGTPNITMASIHGASGPNMQPTVMNKSGSPFTIVREGIGTYRLSIPGQTPSSGTLLTNTGGPISGSATSTTDNVLTYQAADNGTDWIIQTRDYGQGTAGNVIEPYLETPIAERSQAFQFAFMPFATPPTAPGPNITPLNLKDKVIGFNVAITEVDASQQAAPNNYGVVTEGTAGYRLEHLRQDRGDNSIAINGVFPSKQDGIMFGTISQGFRDNTTLPNNPSGQAAYGMIAAADGGAGWEFATHIADPGAVAGALQEFNVNFSAVFFGNDTPFSKAQAQATTGGSLTVALPGVNSLNDGILVAQVGGNIDSFAVATPDVNGANWTVKTYSNDTTATTNPVNWIYLPYEADNLVAGRVSANGTVVNSTGVGAAPGQFTLTKEAGSGSYLLTIPGKTPADGTLLLTPEATAGLEDNLLTYEAAGNSFRIFSIDQVTADERQLSFITPSLEDTNFTFAFIDYDLAPTLNPGGNFLAADFNEDGNVDGADLTAWKAGFGTGTTKAQGDANEDGKVDGADFLTWQHQFGQTPAVAAAGSVAAAVPEPSSLLLIGVAAAVGLGAVRRRS</sequence>
<dbReference type="InterPro" id="IPR036439">
    <property type="entry name" value="Dockerin_dom_sf"/>
</dbReference>
<evidence type="ECO:0000313" key="4">
    <source>
        <dbReference type="Proteomes" id="UP000326837"/>
    </source>
</evidence>
<dbReference type="RefSeq" id="WP_172991764.1">
    <property type="nucleotide sequence ID" value="NZ_AP021861.1"/>
</dbReference>